<keyword evidence="2 4" id="KW-0472">Membrane</keyword>
<feature type="region of interest" description="Disordered" evidence="5">
    <location>
        <begin position="174"/>
        <end position="241"/>
    </location>
</feature>
<dbReference type="OrthoDB" id="5482786at2"/>
<evidence type="ECO:0000256" key="2">
    <source>
        <dbReference type="ARBA" id="ARBA00023136"/>
    </source>
</evidence>
<dbReference type="Proteomes" id="UP000199400">
    <property type="component" value="Unassembled WGS sequence"/>
</dbReference>
<evidence type="ECO:0000256" key="5">
    <source>
        <dbReference type="SAM" id="MobiDB-lite"/>
    </source>
</evidence>
<dbReference type="PANTHER" id="PTHR30329:SF21">
    <property type="entry name" value="LIPOPROTEIN YIAD-RELATED"/>
    <property type="match status" value="1"/>
</dbReference>
<feature type="compositionally biased region" description="Basic and acidic residues" evidence="5">
    <location>
        <begin position="206"/>
        <end position="221"/>
    </location>
</feature>
<name>A0A1I2HA63_9BACT</name>
<feature type="compositionally biased region" description="Acidic residues" evidence="5">
    <location>
        <begin position="131"/>
        <end position="143"/>
    </location>
</feature>
<dbReference type="InterPro" id="IPR006665">
    <property type="entry name" value="OmpA-like"/>
</dbReference>
<dbReference type="CDD" id="cd07185">
    <property type="entry name" value="OmpA_C-like"/>
    <property type="match status" value="1"/>
</dbReference>
<evidence type="ECO:0000256" key="4">
    <source>
        <dbReference type="PROSITE-ProRule" id="PRU00473"/>
    </source>
</evidence>
<dbReference type="PRINTS" id="PR01021">
    <property type="entry name" value="OMPADOMAIN"/>
</dbReference>
<dbReference type="PROSITE" id="PS51123">
    <property type="entry name" value="OMPA_2"/>
    <property type="match status" value="1"/>
</dbReference>
<organism evidence="7 8">
    <name type="scientific">Nannocystis exedens</name>
    <dbReference type="NCBI Taxonomy" id="54"/>
    <lineage>
        <taxon>Bacteria</taxon>
        <taxon>Pseudomonadati</taxon>
        <taxon>Myxococcota</taxon>
        <taxon>Polyangia</taxon>
        <taxon>Nannocystales</taxon>
        <taxon>Nannocystaceae</taxon>
        <taxon>Nannocystis</taxon>
    </lineage>
</organism>
<evidence type="ECO:0000256" key="3">
    <source>
        <dbReference type="ARBA" id="ARBA00023237"/>
    </source>
</evidence>
<protein>
    <submittedName>
        <fullName evidence="7">Outer membrane protein OmpA</fullName>
    </submittedName>
</protein>
<evidence type="ECO:0000313" key="7">
    <source>
        <dbReference type="EMBL" id="SFF26552.1"/>
    </source>
</evidence>
<dbReference type="PANTHER" id="PTHR30329">
    <property type="entry name" value="STATOR ELEMENT OF FLAGELLAR MOTOR COMPLEX"/>
    <property type="match status" value="1"/>
</dbReference>
<dbReference type="STRING" id="54.SAMN02745121_07819"/>
<dbReference type="Pfam" id="PF00691">
    <property type="entry name" value="OmpA"/>
    <property type="match status" value="1"/>
</dbReference>
<feature type="compositionally biased region" description="Basic and acidic residues" evidence="5">
    <location>
        <begin position="387"/>
        <end position="399"/>
    </location>
</feature>
<feature type="region of interest" description="Disordered" evidence="5">
    <location>
        <begin position="98"/>
        <end position="156"/>
    </location>
</feature>
<keyword evidence="3" id="KW-0998">Cell outer membrane</keyword>
<feature type="region of interest" description="Disordered" evidence="5">
    <location>
        <begin position="386"/>
        <end position="405"/>
    </location>
</feature>
<feature type="compositionally biased region" description="Acidic residues" evidence="5">
    <location>
        <begin position="191"/>
        <end position="205"/>
    </location>
</feature>
<proteinExistence type="predicted"/>
<dbReference type="InterPro" id="IPR036737">
    <property type="entry name" value="OmpA-like_sf"/>
</dbReference>
<accession>A0A1I2HA63</accession>
<dbReference type="InterPro" id="IPR050330">
    <property type="entry name" value="Bact_OuterMem_StrucFunc"/>
</dbReference>
<dbReference type="SUPFAM" id="SSF103088">
    <property type="entry name" value="OmpA-like"/>
    <property type="match status" value="1"/>
</dbReference>
<evidence type="ECO:0000313" key="8">
    <source>
        <dbReference type="Proteomes" id="UP000199400"/>
    </source>
</evidence>
<feature type="domain" description="OmpA-like" evidence="6">
    <location>
        <begin position="298"/>
        <end position="415"/>
    </location>
</feature>
<feature type="compositionally biased region" description="Basic and acidic residues" evidence="5">
    <location>
        <begin position="174"/>
        <end position="190"/>
    </location>
</feature>
<dbReference type="GO" id="GO:0009279">
    <property type="term" value="C:cell outer membrane"/>
    <property type="evidence" value="ECO:0007669"/>
    <property type="project" value="UniProtKB-SubCell"/>
</dbReference>
<dbReference type="Gene3D" id="3.30.1330.60">
    <property type="entry name" value="OmpA-like domain"/>
    <property type="match status" value="1"/>
</dbReference>
<evidence type="ECO:0000259" key="6">
    <source>
        <dbReference type="PROSITE" id="PS51123"/>
    </source>
</evidence>
<keyword evidence="8" id="KW-1185">Reference proteome</keyword>
<dbReference type="RefSeq" id="WP_143141300.1">
    <property type="nucleotide sequence ID" value="NZ_FOMX01000040.1"/>
</dbReference>
<reference evidence="8" key="1">
    <citation type="submission" date="2016-10" db="EMBL/GenBank/DDBJ databases">
        <authorList>
            <person name="Varghese N."/>
            <person name="Submissions S."/>
        </authorList>
    </citation>
    <scope>NUCLEOTIDE SEQUENCE [LARGE SCALE GENOMIC DNA]</scope>
    <source>
        <strain evidence="8">ATCC 25963</strain>
    </source>
</reference>
<feature type="compositionally biased region" description="Acidic residues" evidence="5">
    <location>
        <begin position="222"/>
        <end position="238"/>
    </location>
</feature>
<sequence length="419" mass="46934">MNRLTVCVVATVASSFVGLGCLGERLLGKVQGTDTVLQGAIADGSKSIGCAPKETAIAEANIRFSRDALAMGEYYRGKDHAEKAELYTQLARKKTDPVRCKDPNVVSRPPVGANDRDWDGYDDIADKCPDDPEDFDSFEDDDGCPDKDNDKDGVLDADKLTKDEVRKSYTWSTNDKKTENGREVDCRNEPEDVDQFEDEDGCPDPDNDRDTLLDVSDKCPNDPEDFDSFEDEDGCPDVDNDKDKILDAAELVRNADGTYNWVNKDKKTENGVEVDCRNLPEDYDGVEDTDGCPDVLKIDNCQIKLSDKIYFKFNKWDIDPKSFKVLDEVKDTLNAAPDIKIFIEGHTDSKGSDKYNKTLSQKRVNSVRDYLVKAGIDTARLEPIGWGEEKPIDSNKTNEGRANNRRVEFNLKDCKKTIQ</sequence>
<dbReference type="InterPro" id="IPR006664">
    <property type="entry name" value="OMP_bac"/>
</dbReference>
<gene>
    <name evidence="7" type="ORF">SAMN02745121_07819</name>
</gene>
<dbReference type="PROSITE" id="PS51257">
    <property type="entry name" value="PROKAR_LIPOPROTEIN"/>
    <property type="match status" value="1"/>
</dbReference>
<dbReference type="EMBL" id="FOMX01000040">
    <property type="protein sequence ID" value="SFF26552.1"/>
    <property type="molecule type" value="Genomic_DNA"/>
</dbReference>
<feature type="compositionally biased region" description="Basic and acidic residues" evidence="5">
    <location>
        <begin position="114"/>
        <end position="130"/>
    </location>
</feature>
<feature type="compositionally biased region" description="Basic and acidic residues" evidence="5">
    <location>
        <begin position="144"/>
        <end position="156"/>
    </location>
</feature>
<evidence type="ECO:0000256" key="1">
    <source>
        <dbReference type="ARBA" id="ARBA00004442"/>
    </source>
</evidence>
<comment type="subcellular location">
    <subcellularLocation>
        <location evidence="1">Cell outer membrane</location>
    </subcellularLocation>
</comment>
<dbReference type="AlphaFoldDB" id="A0A1I2HA63"/>